<evidence type="ECO:0000313" key="3">
    <source>
        <dbReference type="Proteomes" id="UP001222932"/>
    </source>
</evidence>
<protein>
    <submittedName>
        <fullName evidence="2">Uncharacterized protein</fullName>
    </submittedName>
</protein>
<name>A0AAD3TSU5_9TREE</name>
<feature type="compositionally biased region" description="Low complexity" evidence="1">
    <location>
        <begin position="146"/>
        <end position="164"/>
    </location>
</feature>
<feature type="compositionally biased region" description="Low complexity" evidence="1">
    <location>
        <begin position="181"/>
        <end position="201"/>
    </location>
</feature>
<comment type="caution">
    <text evidence="2">The sequence shown here is derived from an EMBL/GenBank/DDBJ whole genome shotgun (WGS) entry which is preliminary data.</text>
</comment>
<sequence length="213" mass="22668">MGWLDVFCAWLRPDAVRDTETEVLVAPVRARRRGTSVTSQDGYGTMAMRVGAPRASRVTDAQKERMAEISRAAGSHMRPIDGYRGRSSSPVSSGTSSRAHSPSPARPQSSPPGGVMSAISTSPTSSAPRVLPTHLPGSRDSKDSRGSGSRHSASSSRHSFSRQRPSIDEVVHKSIFDGAAPGRPGKSGKGSLPSSRRSSNSSKKKRRGIRHVV</sequence>
<dbReference type="EMBL" id="BTCM01000002">
    <property type="protein sequence ID" value="GMK55795.1"/>
    <property type="molecule type" value="Genomic_DNA"/>
</dbReference>
<gene>
    <name evidence="2" type="ORF">CspeluHIS016_0208510</name>
</gene>
<dbReference type="Proteomes" id="UP001222932">
    <property type="component" value="Unassembled WGS sequence"/>
</dbReference>
<organism evidence="2 3">
    <name type="scientific">Cutaneotrichosporon spelunceum</name>
    <dbReference type="NCBI Taxonomy" id="1672016"/>
    <lineage>
        <taxon>Eukaryota</taxon>
        <taxon>Fungi</taxon>
        <taxon>Dikarya</taxon>
        <taxon>Basidiomycota</taxon>
        <taxon>Agaricomycotina</taxon>
        <taxon>Tremellomycetes</taxon>
        <taxon>Trichosporonales</taxon>
        <taxon>Trichosporonaceae</taxon>
        <taxon>Cutaneotrichosporon</taxon>
    </lineage>
</organism>
<accession>A0AAD3TSU5</accession>
<reference evidence="2" key="2">
    <citation type="submission" date="2023-06" db="EMBL/GenBank/DDBJ databases">
        <authorList>
            <person name="Kobayashi Y."/>
            <person name="Kayamori A."/>
            <person name="Aoki K."/>
            <person name="Shiwa Y."/>
            <person name="Fujita N."/>
            <person name="Sugita T."/>
            <person name="Iwasaki W."/>
            <person name="Tanaka N."/>
            <person name="Takashima M."/>
        </authorList>
    </citation>
    <scope>NUCLEOTIDE SEQUENCE</scope>
    <source>
        <strain evidence="2">HIS016</strain>
    </source>
</reference>
<feature type="compositionally biased region" description="Low complexity" evidence="1">
    <location>
        <begin position="85"/>
        <end position="128"/>
    </location>
</feature>
<reference evidence="2" key="1">
    <citation type="journal article" date="2023" name="BMC Genomics">
        <title>Chromosome-level genome assemblies of Cutaneotrichosporon spp. (Trichosporonales, Basidiomycota) reveal imbalanced evolution between nucleotide sequences and chromosome synteny.</title>
        <authorList>
            <person name="Kobayashi Y."/>
            <person name="Kayamori A."/>
            <person name="Aoki K."/>
            <person name="Shiwa Y."/>
            <person name="Matsutani M."/>
            <person name="Fujita N."/>
            <person name="Sugita T."/>
            <person name="Iwasaki W."/>
            <person name="Tanaka N."/>
            <person name="Takashima M."/>
        </authorList>
    </citation>
    <scope>NUCLEOTIDE SEQUENCE</scope>
    <source>
        <strain evidence="2">HIS016</strain>
    </source>
</reference>
<evidence type="ECO:0000313" key="2">
    <source>
        <dbReference type="EMBL" id="GMK55795.1"/>
    </source>
</evidence>
<feature type="region of interest" description="Disordered" evidence="1">
    <location>
        <begin position="48"/>
        <end position="213"/>
    </location>
</feature>
<feature type="compositionally biased region" description="Basic residues" evidence="1">
    <location>
        <begin position="202"/>
        <end position="213"/>
    </location>
</feature>
<keyword evidence="3" id="KW-1185">Reference proteome</keyword>
<dbReference type="AlphaFoldDB" id="A0AAD3TSU5"/>
<proteinExistence type="predicted"/>
<evidence type="ECO:0000256" key="1">
    <source>
        <dbReference type="SAM" id="MobiDB-lite"/>
    </source>
</evidence>
<feature type="compositionally biased region" description="Basic and acidic residues" evidence="1">
    <location>
        <begin position="165"/>
        <end position="175"/>
    </location>
</feature>